<protein>
    <submittedName>
        <fullName evidence="3">Sporulation protein</fullName>
    </submittedName>
</protein>
<evidence type="ECO:0000256" key="1">
    <source>
        <dbReference type="SAM" id="MobiDB-lite"/>
    </source>
</evidence>
<dbReference type="OrthoDB" id="9153162at2"/>
<dbReference type="SUPFAM" id="SSF110997">
    <property type="entry name" value="Sporulation related repeat"/>
    <property type="match status" value="1"/>
</dbReference>
<dbReference type="Proteomes" id="UP000239709">
    <property type="component" value="Chromosome"/>
</dbReference>
<gene>
    <name evidence="3" type="ORF">C6570_03635</name>
</gene>
<dbReference type="InterPro" id="IPR007730">
    <property type="entry name" value="SPOR-like_dom"/>
</dbReference>
<keyword evidence="4" id="KW-1185">Reference proteome</keyword>
<dbReference type="KEGG" id="otk:C6570_03635"/>
<dbReference type="EMBL" id="CP027666">
    <property type="protein sequence ID" value="AVO33446.1"/>
    <property type="molecule type" value="Genomic_DNA"/>
</dbReference>
<organism evidence="3 4">
    <name type="scientific">Ottowia oryzae</name>
    <dbReference type="NCBI Taxonomy" id="2109914"/>
    <lineage>
        <taxon>Bacteria</taxon>
        <taxon>Pseudomonadati</taxon>
        <taxon>Pseudomonadota</taxon>
        <taxon>Betaproteobacteria</taxon>
        <taxon>Burkholderiales</taxon>
        <taxon>Comamonadaceae</taxon>
        <taxon>Ottowia</taxon>
    </lineage>
</organism>
<feature type="region of interest" description="Disordered" evidence="1">
    <location>
        <begin position="46"/>
        <end position="95"/>
    </location>
</feature>
<evidence type="ECO:0000259" key="2">
    <source>
        <dbReference type="PROSITE" id="PS51724"/>
    </source>
</evidence>
<reference evidence="3 4" key="1">
    <citation type="submission" date="2018-03" db="EMBL/GenBank/DDBJ databases">
        <title>Genome sequencing of Ottowia sp.</title>
        <authorList>
            <person name="Kim S.-J."/>
            <person name="Heo J."/>
            <person name="Kwon S.-W."/>
        </authorList>
    </citation>
    <scope>NUCLEOTIDE SEQUENCE [LARGE SCALE GENOMIC DNA]</scope>
    <source>
        <strain evidence="3 4">KADR8-3</strain>
    </source>
</reference>
<sequence length="257" mass="26879">MIGRLVILLLAANAAWFAWSQGWLRGVGMGPAPTREPERLERQVRPEALQVRPLQEDASGTPASTPARAPAAASTDSATGRPAADTPAPAEAAASAAGASATQAAAAPSGGACLQAGVFDDKQVAELRKALAKLPEGSWRLDEVQLPGRWMVYVGKLADASAVAAKRAELRALGVDTDRPGAGLEPGLSLGRFANEDAADRALADLGRKGVRTARVVQERRDVPGYRLRLPNADDALRQQARGLRGALGGRELRDCD</sequence>
<dbReference type="GO" id="GO:0042834">
    <property type="term" value="F:peptidoglycan binding"/>
    <property type="evidence" value="ECO:0007669"/>
    <property type="project" value="InterPro"/>
</dbReference>
<evidence type="ECO:0000313" key="4">
    <source>
        <dbReference type="Proteomes" id="UP000239709"/>
    </source>
</evidence>
<dbReference type="RefSeq" id="WP_106702009.1">
    <property type="nucleotide sequence ID" value="NZ_CP027666.1"/>
</dbReference>
<name>A0A2S0MC99_9BURK</name>
<evidence type="ECO:0000313" key="3">
    <source>
        <dbReference type="EMBL" id="AVO33446.1"/>
    </source>
</evidence>
<accession>A0A2S0MC99</accession>
<dbReference type="AlphaFoldDB" id="A0A2S0MC99"/>
<feature type="domain" description="SPOR" evidence="2">
    <location>
        <begin position="144"/>
        <end position="219"/>
    </location>
</feature>
<dbReference type="InterPro" id="IPR036680">
    <property type="entry name" value="SPOR-like_sf"/>
</dbReference>
<dbReference type="PROSITE" id="PS51724">
    <property type="entry name" value="SPOR"/>
    <property type="match status" value="1"/>
</dbReference>
<proteinExistence type="predicted"/>
<feature type="compositionally biased region" description="Low complexity" evidence="1">
    <location>
        <begin position="58"/>
        <end position="95"/>
    </location>
</feature>